<dbReference type="PANTHER" id="PTHR43557">
    <property type="entry name" value="APOPTOSIS-INDUCING FACTOR 1"/>
    <property type="match status" value="1"/>
</dbReference>
<dbReference type="SUPFAM" id="SSF55424">
    <property type="entry name" value="FAD/NAD-linked reductases, dimerisation (C-terminal) domain"/>
    <property type="match status" value="1"/>
</dbReference>
<comment type="caution">
    <text evidence="10">The sequence shown here is derived from an EMBL/GenBank/DDBJ whole genome shotgun (WGS) entry which is preliminary data.</text>
</comment>
<dbReference type="eggNOG" id="COG0446">
    <property type="taxonomic scope" value="Bacteria"/>
</dbReference>
<dbReference type="PRINTS" id="PR00368">
    <property type="entry name" value="FADPNR"/>
</dbReference>
<comment type="cofactor">
    <cofactor evidence="1">
        <name>FAD</name>
        <dbReference type="ChEBI" id="CHEBI:57692"/>
    </cofactor>
</comment>
<dbReference type="Pfam" id="PF00355">
    <property type="entry name" value="Rieske"/>
    <property type="match status" value="1"/>
</dbReference>
<dbReference type="InterPro" id="IPR023753">
    <property type="entry name" value="FAD/NAD-binding_dom"/>
</dbReference>
<evidence type="ECO:0000313" key="10">
    <source>
        <dbReference type="EMBL" id="EAZ89582.1"/>
    </source>
</evidence>
<dbReference type="Gene3D" id="2.102.10.10">
    <property type="entry name" value="Rieske [2Fe-2S] iron-sulphur domain"/>
    <property type="match status" value="1"/>
</dbReference>
<name>A3IVB3_9CHRO</name>
<dbReference type="GO" id="GO:0016651">
    <property type="term" value="F:oxidoreductase activity, acting on NAD(P)H"/>
    <property type="evidence" value="ECO:0007669"/>
    <property type="project" value="TreeGrafter"/>
</dbReference>
<evidence type="ECO:0000256" key="7">
    <source>
        <dbReference type="ARBA" id="ARBA00023004"/>
    </source>
</evidence>
<reference evidence="10 11" key="1">
    <citation type="submission" date="2007-03" db="EMBL/GenBank/DDBJ databases">
        <authorList>
            <person name="Stal L."/>
            <person name="Ferriera S."/>
            <person name="Johnson J."/>
            <person name="Kravitz S."/>
            <person name="Beeson K."/>
            <person name="Sutton G."/>
            <person name="Rogers Y.-H."/>
            <person name="Friedman R."/>
            <person name="Frazier M."/>
            <person name="Venter J.C."/>
        </authorList>
    </citation>
    <scope>NUCLEOTIDE SEQUENCE [LARGE SCALE GENOMIC DNA]</scope>
    <source>
        <strain evidence="10 11">CCY0110</strain>
    </source>
</reference>
<keyword evidence="5" id="KW-0274">FAD</keyword>
<keyword evidence="3" id="KW-0001">2Fe-2S</keyword>
<dbReference type="Pfam" id="PF07992">
    <property type="entry name" value="Pyr_redox_2"/>
    <property type="match status" value="1"/>
</dbReference>
<dbReference type="PROSITE" id="PS51296">
    <property type="entry name" value="RIESKE"/>
    <property type="match status" value="1"/>
</dbReference>
<dbReference type="PRINTS" id="PR00411">
    <property type="entry name" value="PNDRDTASEI"/>
</dbReference>
<dbReference type="GO" id="GO:0005737">
    <property type="term" value="C:cytoplasm"/>
    <property type="evidence" value="ECO:0007669"/>
    <property type="project" value="TreeGrafter"/>
</dbReference>
<keyword evidence="7" id="KW-0408">Iron</keyword>
<dbReference type="SUPFAM" id="SSF51905">
    <property type="entry name" value="FAD/NAD(P)-binding domain"/>
    <property type="match status" value="1"/>
</dbReference>
<dbReference type="eggNOG" id="COG2146">
    <property type="taxonomic scope" value="Bacteria"/>
</dbReference>
<dbReference type="GO" id="GO:0051537">
    <property type="term" value="F:2 iron, 2 sulfur cluster binding"/>
    <property type="evidence" value="ECO:0007669"/>
    <property type="project" value="UniProtKB-KW"/>
</dbReference>
<keyword evidence="6" id="KW-0560">Oxidoreductase</keyword>
<gene>
    <name evidence="10" type="ORF">CY0110_08446</name>
</gene>
<dbReference type="Gene3D" id="3.50.50.60">
    <property type="entry name" value="FAD/NAD(P)-binding domain"/>
    <property type="match status" value="2"/>
</dbReference>
<evidence type="ECO:0000256" key="3">
    <source>
        <dbReference type="ARBA" id="ARBA00022714"/>
    </source>
</evidence>
<dbReference type="EMBL" id="AAXW01000041">
    <property type="protein sequence ID" value="EAZ89582.1"/>
    <property type="molecule type" value="Genomic_DNA"/>
</dbReference>
<evidence type="ECO:0000256" key="2">
    <source>
        <dbReference type="ARBA" id="ARBA00022630"/>
    </source>
</evidence>
<evidence type="ECO:0000256" key="4">
    <source>
        <dbReference type="ARBA" id="ARBA00022723"/>
    </source>
</evidence>
<evidence type="ECO:0000256" key="1">
    <source>
        <dbReference type="ARBA" id="ARBA00001974"/>
    </source>
</evidence>
<dbReference type="AlphaFoldDB" id="A3IVB3"/>
<dbReference type="SUPFAM" id="SSF50022">
    <property type="entry name" value="ISP domain"/>
    <property type="match status" value="1"/>
</dbReference>
<dbReference type="InterPro" id="IPR016156">
    <property type="entry name" value="FAD/NAD-linked_Rdtase_dimer_sf"/>
</dbReference>
<dbReference type="Gene3D" id="3.30.390.30">
    <property type="match status" value="1"/>
</dbReference>
<organism evidence="10 11">
    <name type="scientific">Crocosphaera chwakensis CCY0110</name>
    <dbReference type="NCBI Taxonomy" id="391612"/>
    <lineage>
        <taxon>Bacteria</taxon>
        <taxon>Bacillati</taxon>
        <taxon>Cyanobacteriota</taxon>
        <taxon>Cyanophyceae</taxon>
        <taxon>Oscillatoriophycideae</taxon>
        <taxon>Chroococcales</taxon>
        <taxon>Aphanothecaceae</taxon>
        <taxon>Crocosphaera</taxon>
        <taxon>Crocosphaera chwakensis</taxon>
    </lineage>
</organism>
<dbReference type="GO" id="GO:0016705">
    <property type="term" value="F:oxidoreductase activity, acting on paired donors, with incorporation or reduction of molecular oxygen"/>
    <property type="evidence" value="ECO:0007669"/>
    <property type="project" value="UniProtKB-ARBA"/>
</dbReference>
<dbReference type="GO" id="GO:0004497">
    <property type="term" value="F:monooxygenase activity"/>
    <property type="evidence" value="ECO:0007669"/>
    <property type="project" value="UniProtKB-ARBA"/>
</dbReference>
<dbReference type="InterPro" id="IPR050446">
    <property type="entry name" value="FAD-oxidoreductase/Apoptosis"/>
</dbReference>
<dbReference type="CDD" id="cd03478">
    <property type="entry name" value="Rieske_AIFL_N"/>
    <property type="match status" value="1"/>
</dbReference>
<sequence length="528" mass="58819">MKEIAIAHINDLENGQMQQIAVNDTQILLSKINDKFYATGAFCPHSGAPLEKGILSEERIVCPWHNACFNAIAGQQEEPPGLDSLFVYVTRVEGEEVFVQLPDETSHHRTLEMAQYVPNVDNRTFVILGAGTAGINAVETLRQEGFQGKVILISAEEILPYDRTQLSKKYLQGKTRENALSLRSQEFYAQHDIELKLGKIVTKVNPLKKMLTFDDNSCLEYDSLLLATGGKAKKLNVAGSNLANIFTLRQLEDVNFILETAKDVKNVLIIGSSFIGMEAAASLTQQGLNVTVVSPNDVPFKKILGDKLGKMFQKLHETNGVTFKLGTKAVEFNGEKKVESAKLENGETIPTDLVIVGIGVVPNTDYLTDSDLKAEDNSIAVNQYLQTNIEDIYAAGDIALFPYLPMEKSTRIEHWRLAAQHGRIAAKNMLGHNQLQDVSEIVPFFWSGQYNLKLRYVGHAEQWDEIAIDGDLDQPEFLAFYLQNNKIMAVAGVNRDQDIAAISESMRQQKMTDATTVKTQKINWIQRV</sequence>
<protein>
    <submittedName>
        <fullName evidence="10">FAD-dependent pyridine nucleotide-disulphide oxidoreductase</fullName>
    </submittedName>
</protein>
<keyword evidence="2" id="KW-0285">Flavoprotein</keyword>
<dbReference type="OrthoDB" id="9781621at2"/>
<evidence type="ECO:0000256" key="8">
    <source>
        <dbReference type="ARBA" id="ARBA00023014"/>
    </source>
</evidence>
<dbReference type="InterPro" id="IPR036188">
    <property type="entry name" value="FAD/NAD-bd_sf"/>
</dbReference>
<keyword evidence="11" id="KW-1185">Reference proteome</keyword>
<dbReference type="GO" id="GO:0046872">
    <property type="term" value="F:metal ion binding"/>
    <property type="evidence" value="ECO:0007669"/>
    <property type="project" value="UniProtKB-KW"/>
</dbReference>
<dbReference type="RefSeq" id="WP_008277321.1">
    <property type="nucleotide sequence ID" value="NZ_AAXW01000041.1"/>
</dbReference>
<feature type="domain" description="Rieske" evidence="9">
    <location>
        <begin position="4"/>
        <end position="99"/>
    </location>
</feature>
<evidence type="ECO:0000256" key="6">
    <source>
        <dbReference type="ARBA" id="ARBA00023002"/>
    </source>
</evidence>
<evidence type="ECO:0000259" key="9">
    <source>
        <dbReference type="PROSITE" id="PS51296"/>
    </source>
</evidence>
<dbReference type="PANTHER" id="PTHR43557:SF2">
    <property type="entry name" value="RIESKE DOMAIN-CONTAINING PROTEIN-RELATED"/>
    <property type="match status" value="1"/>
</dbReference>
<proteinExistence type="predicted"/>
<evidence type="ECO:0000313" key="11">
    <source>
        <dbReference type="Proteomes" id="UP000003781"/>
    </source>
</evidence>
<evidence type="ECO:0000256" key="5">
    <source>
        <dbReference type="ARBA" id="ARBA00022827"/>
    </source>
</evidence>
<dbReference type="Proteomes" id="UP000003781">
    <property type="component" value="Unassembled WGS sequence"/>
</dbReference>
<accession>A3IVB3</accession>
<dbReference type="Pfam" id="PF14759">
    <property type="entry name" value="Reductase_C"/>
    <property type="match status" value="1"/>
</dbReference>
<dbReference type="InterPro" id="IPR036922">
    <property type="entry name" value="Rieske_2Fe-2S_sf"/>
</dbReference>
<keyword evidence="8" id="KW-0411">Iron-sulfur</keyword>
<keyword evidence="4" id="KW-0479">Metal-binding</keyword>
<dbReference type="InterPro" id="IPR028202">
    <property type="entry name" value="Reductase_C"/>
</dbReference>
<dbReference type="InterPro" id="IPR017941">
    <property type="entry name" value="Rieske_2Fe-2S"/>
</dbReference>